<keyword evidence="3 6" id="KW-0547">Nucleotide-binding</keyword>
<keyword evidence="5 6" id="KW-0067">ATP-binding</keyword>
<evidence type="ECO:0000259" key="8">
    <source>
        <dbReference type="Pfam" id="PF02782"/>
    </source>
</evidence>
<dbReference type="Pfam" id="PF02782">
    <property type="entry name" value="FGGY_C"/>
    <property type="match status" value="1"/>
</dbReference>
<dbReference type="EMBL" id="JBHTKJ010000007">
    <property type="protein sequence ID" value="MFD1037412.1"/>
    <property type="molecule type" value="Genomic_DNA"/>
</dbReference>
<accession>A0ABW3LGA2</accession>
<proteinExistence type="inferred from homology"/>
<dbReference type="InterPro" id="IPR006000">
    <property type="entry name" value="Xylulokinase"/>
</dbReference>
<name>A0ABW3LGA2_9BACI</name>
<feature type="domain" description="Carbohydrate kinase FGGY C-terminal" evidence="8">
    <location>
        <begin position="268"/>
        <end position="445"/>
    </location>
</feature>
<protein>
    <recommendedName>
        <fullName evidence="6">Xylulose kinase</fullName>
        <shortName evidence="6">Xylulokinase</shortName>
        <ecNumber evidence="6">2.7.1.17</ecNumber>
    </recommendedName>
</protein>
<evidence type="ECO:0000259" key="7">
    <source>
        <dbReference type="Pfam" id="PF00370"/>
    </source>
</evidence>
<evidence type="ECO:0000256" key="3">
    <source>
        <dbReference type="ARBA" id="ARBA00022741"/>
    </source>
</evidence>
<dbReference type="CDD" id="cd07808">
    <property type="entry name" value="ASKHA_NBD_FGGY_EcXK-like"/>
    <property type="match status" value="1"/>
</dbReference>
<gene>
    <name evidence="6 9" type="primary">xylB</name>
    <name evidence="9" type="ORF">ACFQ3N_03095</name>
</gene>
<organism evidence="9 10">
    <name type="scientific">Virgibacillus byunsanensis</name>
    <dbReference type="NCBI Taxonomy" id="570945"/>
    <lineage>
        <taxon>Bacteria</taxon>
        <taxon>Bacillati</taxon>
        <taxon>Bacillota</taxon>
        <taxon>Bacilli</taxon>
        <taxon>Bacillales</taxon>
        <taxon>Bacillaceae</taxon>
        <taxon>Virgibacillus</taxon>
    </lineage>
</organism>
<reference evidence="10" key="1">
    <citation type="journal article" date="2019" name="Int. J. Syst. Evol. Microbiol.">
        <title>The Global Catalogue of Microorganisms (GCM) 10K type strain sequencing project: providing services to taxonomists for standard genome sequencing and annotation.</title>
        <authorList>
            <consortium name="The Broad Institute Genomics Platform"/>
            <consortium name="The Broad Institute Genome Sequencing Center for Infectious Disease"/>
            <person name="Wu L."/>
            <person name="Ma J."/>
        </authorList>
    </citation>
    <scope>NUCLEOTIDE SEQUENCE [LARGE SCALE GENOMIC DNA]</scope>
    <source>
        <strain evidence="10">CCUG 56754</strain>
    </source>
</reference>
<keyword evidence="6" id="KW-0859">Xylose metabolism</keyword>
<evidence type="ECO:0000256" key="1">
    <source>
        <dbReference type="ARBA" id="ARBA00009156"/>
    </source>
</evidence>
<dbReference type="InterPro" id="IPR018485">
    <property type="entry name" value="FGGY_C"/>
</dbReference>
<comment type="catalytic activity">
    <reaction evidence="6">
        <text>D-xylulose + ATP = D-xylulose 5-phosphate + ADP + H(+)</text>
        <dbReference type="Rhea" id="RHEA:10964"/>
        <dbReference type="ChEBI" id="CHEBI:15378"/>
        <dbReference type="ChEBI" id="CHEBI:17140"/>
        <dbReference type="ChEBI" id="CHEBI:30616"/>
        <dbReference type="ChEBI" id="CHEBI:57737"/>
        <dbReference type="ChEBI" id="CHEBI:456216"/>
        <dbReference type="EC" id="2.7.1.17"/>
    </reaction>
</comment>
<keyword evidence="2 6" id="KW-0808">Transferase</keyword>
<dbReference type="PIRSF" id="PIRSF000538">
    <property type="entry name" value="GlpK"/>
    <property type="match status" value="1"/>
</dbReference>
<evidence type="ECO:0000256" key="6">
    <source>
        <dbReference type="RuleBase" id="RU364073"/>
    </source>
</evidence>
<dbReference type="InterPro" id="IPR000577">
    <property type="entry name" value="Carb_kinase_FGGY"/>
</dbReference>
<dbReference type="SUPFAM" id="SSF53067">
    <property type="entry name" value="Actin-like ATPase domain"/>
    <property type="match status" value="2"/>
</dbReference>
<comment type="caution">
    <text evidence="9">The sequence shown here is derived from an EMBL/GenBank/DDBJ whole genome shotgun (WGS) entry which is preliminary data.</text>
</comment>
<evidence type="ECO:0000313" key="10">
    <source>
        <dbReference type="Proteomes" id="UP001597040"/>
    </source>
</evidence>
<dbReference type="InterPro" id="IPR050406">
    <property type="entry name" value="FGGY_Carb_Kinase"/>
</dbReference>
<keyword evidence="10" id="KW-1185">Reference proteome</keyword>
<dbReference type="Gene3D" id="3.30.420.40">
    <property type="match status" value="2"/>
</dbReference>
<dbReference type="InterPro" id="IPR018484">
    <property type="entry name" value="FGGY_N"/>
</dbReference>
<evidence type="ECO:0000256" key="5">
    <source>
        <dbReference type="ARBA" id="ARBA00022840"/>
    </source>
</evidence>
<dbReference type="InterPro" id="IPR043129">
    <property type="entry name" value="ATPase_NBD"/>
</dbReference>
<keyword evidence="4 6" id="KW-0418">Kinase</keyword>
<dbReference type="GO" id="GO:0004856">
    <property type="term" value="F:D-xylulokinase activity"/>
    <property type="evidence" value="ECO:0007669"/>
    <property type="project" value="UniProtKB-EC"/>
</dbReference>
<sequence>MSYEYVLGVDHGSGGCKVTCLRSDGKVVADAYVDYPSYYPHPRWVEQDPVMWKEAAVRAISKATESLNLVEKKNVNAIGFSAPHHVAVLLDKDQEVIRPAIMWNDQRTDIQSKELSENYGDRIYELTSNMPNPTWTLCHLSWLKENEPNNYRGIDRILFMKDYIRYHFSGEFCTDYIEAEGSLLFDMRKREWSPFLLSLIDLKQDVFPPVYAPTDQVGLINSQMAEQLGVSHDTKIIMGTADTAAEIFGCGTVNEGDGVIKLATAGNFSMVTANTQKNRNLTTYHHLIDTLYYQNSATNFAAASFRWFKEQFYADLSEKFDNSLIYPEIIRQVEKIKPGAEGLIFQPYLNGERSPHWDPHLRASFFGCTARHSRNHFARAVLEGVGYSLRDCSLQFPNSSTKKMRIIGGGSKGREWVQIIADILQQELEIPAYHDASFGVSLVAATGIGWYTNLREAVNSVQSVIHQVSPNIKNHEIYSEMFEIYQQLHSQTFKLSHRLAKISQNT</sequence>
<evidence type="ECO:0000256" key="2">
    <source>
        <dbReference type="ARBA" id="ARBA00022679"/>
    </source>
</evidence>
<evidence type="ECO:0000313" key="9">
    <source>
        <dbReference type="EMBL" id="MFD1037412.1"/>
    </source>
</evidence>
<dbReference type="Pfam" id="PF00370">
    <property type="entry name" value="FGGY_N"/>
    <property type="match status" value="1"/>
</dbReference>
<dbReference type="RefSeq" id="WP_390359434.1">
    <property type="nucleotide sequence ID" value="NZ_JBHTKJ010000007.1"/>
</dbReference>
<dbReference type="Proteomes" id="UP001597040">
    <property type="component" value="Unassembled WGS sequence"/>
</dbReference>
<dbReference type="PANTHER" id="PTHR43095">
    <property type="entry name" value="SUGAR KINASE"/>
    <property type="match status" value="1"/>
</dbReference>
<dbReference type="PANTHER" id="PTHR43095:SF5">
    <property type="entry name" value="XYLULOSE KINASE"/>
    <property type="match status" value="1"/>
</dbReference>
<feature type="domain" description="Carbohydrate kinase FGGY N-terminal" evidence="7">
    <location>
        <begin position="5"/>
        <end position="249"/>
    </location>
</feature>
<keyword evidence="6" id="KW-0119">Carbohydrate metabolism</keyword>
<dbReference type="EC" id="2.7.1.17" evidence="6"/>
<evidence type="ECO:0000256" key="4">
    <source>
        <dbReference type="ARBA" id="ARBA00022777"/>
    </source>
</evidence>
<dbReference type="NCBIfam" id="TIGR01312">
    <property type="entry name" value="XylB"/>
    <property type="match status" value="1"/>
</dbReference>
<comment type="similarity">
    <text evidence="1 6">Belongs to the FGGY kinase family.</text>
</comment>